<name>A0A443R7C0_9ACAR</name>
<feature type="region of interest" description="Disordered" evidence="1">
    <location>
        <begin position="1"/>
        <end position="128"/>
    </location>
</feature>
<dbReference type="Pfam" id="PF03909">
    <property type="entry name" value="BSD"/>
    <property type="match status" value="1"/>
</dbReference>
<feature type="domain" description="BSD" evidence="2">
    <location>
        <begin position="272"/>
        <end position="328"/>
    </location>
</feature>
<dbReference type="PROSITE" id="PS50858">
    <property type="entry name" value="BSD"/>
    <property type="match status" value="1"/>
</dbReference>
<feature type="compositionally biased region" description="Polar residues" evidence="1">
    <location>
        <begin position="89"/>
        <end position="98"/>
    </location>
</feature>
<dbReference type="Proteomes" id="UP000285301">
    <property type="component" value="Unassembled WGS sequence"/>
</dbReference>
<reference evidence="3 4" key="1">
    <citation type="journal article" date="2018" name="Gigascience">
        <title>Genomes of trombidid mites reveal novel predicted allergens and laterally-transferred genes associated with secondary metabolism.</title>
        <authorList>
            <person name="Dong X."/>
            <person name="Chaisiri K."/>
            <person name="Xia D."/>
            <person name="Armstrong S.D."/>
            <person name="Fang Y."/>
            <person name="Donnelly M.J."/>
            <person name="Kadowaki T."/>
            <person name="McGarry J.W."/>
            <person name="Darby A.C."/>
            <person name="Makepeace B.L."/>
        </authorList>
    </citation>
    <scope>NUCLEOTIDE SEQUENCE [LARGE SCALE GENOMIC DNA]</scope>
    <source>
        <strain evidence="3">UoL-WK</strain>
    </source>
</reference>
<dbReference type="GO" id="GO:0005634">
    <property type="term" value="C:nucleus"/>
    <property type="evidence" value="ECO:0007669"/>
    <property type="project" value="TreeGrafter"/>
</dbReference>
<feature type="region of interest" description="Disordered" evidence="1">
    <location>
        <begin position="339"/>
        <end position="373"/>
    </location>
</feature>
<proteinExistence type="predicted"/>
<dbReference type="Gene3D" id="1.10.3970.10">
    <property type="entry name" value="BSD domain"/>
    <property type="match status" value="1"/>
</dbReference>
<organism evidence="3 4">
    <name type="scientific">Dinothrombium tinctorium</name>
    <dbReference type="NCBI Taxonomy" id="1965070"/>
    <lineage>
        <taxon>Eukaryota</taxon>
        <taxon>Metazoa</taxon>
        <taxon>Ecdysozoa</taxon>
        <taxon>Arthropoda</taxon>
        <taxon>Chelicerata</taxon>
        <taxon>Arachnida</taxon>
        <taxon>Acari</taxon>
        <taxon>Acariformes</taxon>
        <taxon>Trombidiformes</taxon>
        <taxon>Prostigmata</taxon>
        <taxon>Anystina</taxon>
        <taxon>Parasitengona</taxon>
        <taxon>Trombidioidea</taxon>
        <taxon>Trombidiidae</taxon>
        <taxon>Dinothrombium</taxon>
    </lineage>
</organism>
<dbReference type="OrthoDB" id="47923at2759"/>
<dbReference type="STRING" id="1965070.A0A443R7C0"/>
<dbReference type="InterPro" id="IPR035925">
    <property type="entry name" value="BSD_dom_sf"/>
</dbReference>
<feature type="region of interest" description="Disordered" evidence="1">
    <location>
        <begin position="142"/>
        <end position="176"/>
    </location>
</feature>
<comment type="caution">
    <text evidence="3">The sequence shown here is derived from an EMBL/GenBank/DDBJ whole genome shotgun (WGS) entry which is preliminary data.</text>
</comment>
<feature type="compositionally biased region" description="Basic and acidic residues" evidence="1">
    <location>
        <begin position="99"/>
        <end position="124"/>
    </location>
</feature>
<dbReference type="SUPFAM" id="SSF140383">
    <property type="entry name" value="BSD domain-like"/>
    <property type="match status" value="1"/>
</dbReference>
<dbReference type="PANTHER" id="PTHR16019">
    <property type="entry name" value="SYNAPSE-ASSOCIATED PROTEIN"/>
    <property type="match status" value="1"/>
</dbReference>
<evidence type="ECO:0000313" key="3">
    <source>
        <dbReference type="EMBL" id="RWS11152.1"/>
    </source>
</evidence>
<feature type="compositionally biased region" description="Basic and acidic residues" evidence="1">
    <location>
        <begin position="27"/>
        <end position="36"/>
    </location>
</feature>
<gene>
    <name evidence="3" type="ORF">B4U79_02312</name>
</gene>
<accession>A0A443R7C0</accession>
<evidence type="ECO:0000313" key="4">
    <source>
        <dbReference type="Proteomes" id="UP000285301"/>
    </source>
</evidence>
<evidence type="ECO:0000259" key="2">
    <source>
        <dbReference type="PROSITE" id="PS50858"/>
    </source>
</evidence>
<dbReference type="PANTHER" id="PTHR16019:SF6">
    <property type="entry name" value="SYNAPSE-ASSOCIATED PROTEIN 1"/>
    <property type="match status" value="1"/>
</dbReference>
<sequence>MNFVNNILKKTPFKSEASEEREEDDSKVEQEKKDENSGGVGVGFVSNILKSTFKSEGGDSANKEASPEAEEGEKQAENASASGGFMSSVWKTTSLFRSDTTEGNKERKESLSGEQQNVDKKEDSGASGFISNVLTKSTSIFKSETSEKRKGSESSELEKAAEGIEEEELCDATSEPVSQKAIDSAKSFGNFLYSVANKAGQTVTATAKHLKHTVEHNSFLMDFTKEQQEFIKEHGGNIQAGEPPWVGCDDEEEVKKQILSLSQDKRNFVRSPPSGVQFDFDMQQILPVAVALLKEDENLGKMRFEIVPKLVNEETFWRNYFYRVSLIKQSTSLSNMDKACKGWASSSSSSGEGPDEPSPTGGEPEFISDSIHGNVTDEDLQKGMRQLGVEKKQSSSRDDKQWEDEITKELQEFEVVNSDVNTALDAELEKDLANL</sequence>
<dbReference type="GO" id="GO:0005794">
    <property type="term" value="C:Golgi apparatus"/>
    <property type="evidence" value="ECO:0007669"/>
    <property type="project" value="TreeGrafter"/>
</dbReference>
<feature type="compositionally biased region" description="Low complexity" evidence="1">
    <location>
        <begin position="345"/>
        <end position="365"/>
    </location>
</feature>
<feature type="compositionally biased region" description="Basic and acidic residues" evidence="1">
    <location>
        <begin position="61"/>
        <end position="76"/>
    </location>
</feature>
<dbReference type="EMBL" id="NCKU01001823">
    <property type="protein sequence ID" value="RWS11152.1"/>
    <property type="molecule type" value="Genomic_DNA"/>
</dbReference>
<dbReference type="GO" id="GO:0045202">
    <property type="term" value="C:synapse"/>
    <property type="evidence" value="ECO:0007669"/>
    <property type="project" value="TreeGrafter"/>
</dbReference>
<feature type="compositionally biased region" description="Basic and acidic residues" evidence="1">
    <location>
        <begin position="144"/>
        <end position="162"/>
    </location>
</feature>
<evidence type="ECO:0000256" key="1">
    <source>
        <dbReference type="SAM" id="MobiDB-lite"/>
    </source>
</evidence>
<keyword evidence="4" id="KW-1185">Reference proteome</keyword>
<dbReference type="SMART" id="SM00751">
    <property type="entry name" value="BSD"/>
    <property type="match status" value="1"/>
</dbReference>
<dbReference type="InterPro" id="IPR005607">
    <property type="entry name" value="BSD_dom"/>
</dbReference>
<dbReference type="GO" id="GO:0048172">
    <property type="term" value="P:regulation of short-term neuronal synaptic plasticity"/>
    <property type="evidence" value="ECO:0007669"/>
    <property type="project" value="TreeGrafter"/>
</dbReference>
<dbReference type="AlphaFoldDB" id="A0A443R7C0"/>
<protein>
    <submittedName>
        <fullName evidence="3">Synapse-associated protein 1-like protein</fullName>
    </submittedName>
</protein>
<dbReference type="InterPro" id="IPR051494">
    <property type="entry name" value="BSD_domain-containing"/>
</dbReference>
<dbReference type="GO" id="GO:0038203">
    <property type="term" value="P:TORC2 signaling"/>
    <property type="evidence" value="ECO:0007669"/>
    <property type="project" value="TreeGrafter"/>
</dbReference>